<dbReference type="Proteomes" id="UP000672032">
    <property type="component" value="Chromosome 7"/>
</dbReference>
<protein>
    <recommendedName>
        <fullName evidence="3">BTB domain-containing protein</fullName>
    </recommendedName>
</protein>
<name>A0A8A3PNF7_9HELO</name>
<organism evidence="1 2">
    <name type="scientific">Monilinia vaccinii-corymbosi</name>
    <dbReference type="NCBI Taxonomy" id="61207"/>
    <lineage>
        <taxon>Eukaryota</taxon>
        <taxon>Fungi</taxon>
        <taxon>Dikarya</taxon>
        <taxon>Ascomycota</taxon>
        <taxon>Pezizomycotina</taxon>
        <taxon>Leotiomycetes</taxon>
        <taxon>Helotiales</taxon>
        <taxon>Sclerotiniaceae</taxon>
        <taxon>Monilinia</taxon>
    </lineage>
</organism>
<dbReference type="AlphaFoldDB" id="A0A8A3PNF7"/>
<dbReference type="Gene3D" id="3.30.710.10">
    <property type="entry name" value="Potassium Channel Kv1.1, Chain A"/>
    <property type="match status" value="1"/>
</dbReference>
<gene>
    <name evidence="1" type="ORF">DSL72_006242</name>
</gene>
<evidence type="ECO:0008006" key="3">
    <source>
        <dbReference type="Google" id="ProtNLM"/>
    </source>
</evidence>
<accession>A0A8A3PNF7</accession>
<dbReference type="InterPro" id="IPR011333">
    <property type="entry name" value="SKP1/BTB/POZ_sf"/>
</dbReference>
<evidence type="ECO:0000313" key="2">
    <source>
        <dbReference type="Proteomes" id="UP000672032"/>
    </source>
</evidence>
<dbReference type="OrthoDB" id="2129688at2759"/>
<reference evidence="1" key="1">
    <citation type="submission" date="2020-10" db="EMBL/GenBank/DDBJ databases">
        <title>Genome Sequence of Monilinia vaccinii-corymbosi Sheds Light on Mummy Berry Disease Infection of Blueberry and Mating Type.</title>
        <authorList>
            <person name="Yow A.G."/>
            <person name="Zhang Y."/>
            <person name="Bansal K."/>
            <person name="Eacker S.M."/>
            <person name="Sullivan S."/>
            <person name="Liachko I."/>
            <person name="Cubeta M.A."/>
            <person name="Rollins J.A."/>
            <person name="Ashrafi H."/>
        </authorList>
    </citation>
    <scope>NUCLEOTIDE SEQUENCE</scope>
    <source>
        <strain evidence="1">RL-1</strain>
    </source>
</reference>
<proteinExistence type="predicted"/>
<dbReference type="SUPFAM" id="SSF54695">
    <property type="entry name" value="POZ domain"/>
    <property type="match status" value="1"/>
</dbReference>
<evidence type="ECO:0000313" key="1">
    <source>
        <dbReference type="EMBL" id="QSZ36366.1"/>
    </source>
</evidence>
<keyword evidence="2" id="KW-1185">Reference proteome</keyword>
<dbReference type="EMBL" id="CP063411">
    <property type="protein sequence ID" value="QSZ36366.1"/>
    <property type="molecule type" value="Genomic_DNA"/>
</dbReference>
<sequence>MLLWFPKLKKFIFPGQTPDTRFILFGETEIHAHPIILKARSAFFRKFLDSPDAQPAEELAAFQYEWVSEIEEDGTWHLVEKSHAKPNDNKLSENKVKATEILTFIEMLNALYRIPYKLYADRLILVAEMAEYYCCLPAVSRNLYCCFSMSDNNYVKRHAVPLLDVAYKLRQPLLFKDCMIHVAGSMPGGSRPPPRLSNPKIREVMMKARGEIYRRIAECQQEIFNNISPDEENIKLLGSCWSSGSQIAIGPLSLPQYYRLLYSRSNDFALHLKRLLQCELQLPSSYAYISGLFNDHFYCARLSDEQLPGRSFCV</sequence>